<evidence type="ECO:0000259" key="3">
    <source>
        <dbReference type="Pfam" id="PF07635"/>
    </source>
</evidence>
<name>A0A4R7RYE1_9BACT</name>
<dbReference type="OrthoDB" id="127107at2"/>
<dbReference type="InterPro" id="IPR036909">
    <property type="entry name" value="Cyt_c-like_dom_sf"/>
</dbReference>
<feature type="domain" description="DUF1553" evidence="2">
    <location>
        <begin position="709"/>
        <end position="965"/>
    </location>
</feature>
<dbReference type="Pfam" id="PF07587">
    <property type="entry name" value="PSD1"/>
    <property type="match status" value="1"/>
</dbReference>
<feature type="domain" description="DUF1549" evidence="1">
    <location>
        <begin position="160"/>
        <end position="370"/>
    </location>
</feature>
<reference evidence="4 5" key="1">
    <citation type="submission" date="2019-03" db="EMBL/GenBank/DDBJ databases">
        <title>Genomic Encyclopedia of Archaeal and Bacterial Type Strains, Phase II (KMG-II): from individual species to whole genera.</title>
        <authorList>
            <person name="Goeker M."/>
        </authorList>
    </citation>
    <scope>NUCLEOTIDE SEQUENCE [LARGE SCALE GENOMIC DNA]</scope>
    <source>
        <strain evidence="4 5">ATCC 25309</strain>
    </source>
</reference>
<organism evidence="4 5">
    <name type="scientific">Prosthecobacter fusiformis</name>
    <dbReference type="NCBI Taxonomy" id="48464"/>
    <lineage>
        <taxon>Bacteria</taxon>
        <taxon>Pseudomonadati</taxon>
        <taxon>Verrucomicrobiota</taxon>
        <taxon>Verrucomicrobiia</taxon>
        <taxon>Verrucomicrobiales</taxon>
        <taxon>Verrucomicrobiaceae</taxon>
        <taxon>Prosthecobacter</taxon>
    </lineage>
</organism>
<protein>
    <submittedName>
        <fullName evidence="4">Cytochrome c</fullName>
    </submittedName>
</protein>
<evidence type="ECO:0000313" key="4">
    <source>
        <dbReference type="EMBL" id="TDU70964.1"/>
    </source>
</evidence>
<evidence type="ECO:0000313" key="5">
    <source>
        <dbReference type="Proteomes" id="UP000295662"/>
    </source>
</evidence>
<evidence type="ECO:0000259" key="1">
    <source>
        <dbReference type="Pfam" id="PF07583"/>
    </source>
</evidence>
<comment type="caution">
    <text evidence="4">The sequence shown here is derived from an EMBL/GenBank/DDBJ whole genome shotgun (WGS) entry which is preliminary data.</text>
</comment>
<dbReference type="PANTHER" id="PTHR35889">
    <property type="entry name" value="CYCLOINULO-OLIGOSACCHARIDE FRUCTANOTRANSFERASE-RELATED"/>
    <property type="match status" value="1"/>
</dbReference>
<dbReference type="PANTHER" id="PTHR35889:SF3">
    <property type="entry name" value="F-BOX DOMAIN-CONTAINING PROTEIN"/>
    <property type="match status" value="1"/>
</dbReference>
<accession>A0A4R7RYE1</accession>
<sequence>MDDPAILAQSPLARRYSSQILMPRLFAFFALALPASLSAASLDFQRDVRPILSNHCYHCHGPDEQSRKGQLRLDVREDALKAGKSGEVAIIPGQADSSEIIHRIFSHDEDEIMPPPEAKKPITDAQKDILKRWVAEGAEYSPHWAFAKPVASPVPEGRHPVDHFIEAKLHTAGLTLAPESSPEALIRRVYLDLTGLPPTPEDVTTFVQDYQSPKSQEVYERLVDALLASPAYGERWARRWLDLARYADTNGYEKDRERSIWPYRDWVIKALNDDMPFDQFSIEQLAGDMIPGATLDQRIATGFHRNTMLNEEGGIDPLEFRFHAMTDRVATTGATWLGLTMQCTQCHTHKFDPITHTEYYGMMAFLNNADEPDLDLPDPKIATQEKANLARAANFLKRLPFKWPNATPENNAETAFAKWLETERARTVAWQTLKPQKASSNMPLLKIQPDGSVLASGDITKSDTYDLTLTTSEQPISAIRLEALPHESLPAHGPGMCNYEGPKGDFFMGEFQVLVNDKPVKIASATESYSKNNFGKNPANAMQATDGDPQTGWSCAARYGERNEAVFILSEPIPTGAEIRIRMFFGRHYACPLGHFRLSASSDAKAIARDMDNSITALLLKPELTEAEKQPLWEYFLLTTPELAAHSKTVHQLRTPPAFPISLVMRERPADHTRPTFRHHRGEFTQPKERVEPVTLAVLHPFPQQAPKTRLEFARWLMSPENPLTARVIVNRQWATLFGKGIVKTVDDFGYQGSLPSHPELLDFLAVEFVRQGWSMKKLHRLLVTSAVYRQSVQPSVSSLQKDPENELYSHFPRVRLEAEIIRDSMLKAAGLLNTKLGGPSVYPPQPDSVTEVAYGKFQWTPSTGADRYRRSLYTFSKRTAPFALYTTFDAPTGESCLVKRESSNSALQALTIMNDVIFTEGAQALGTLLAKAGTDDVTTIRHLYLRILSRPPDAQEIQLMQTFLDTQRARLKSNDLNAQEITNLKDDLAIPSAPWTLASRVLFNLDEFITKN</sequence>
<keyword evidence="5" id="KW-1185">Reference proteome</keyword>
<dbReference type="InterPro" id="IPR011429">
    <property type="entry name" value="Cyt_c_Planctomycete-type"/>
</dbReference>
<evidence type="ECO:0000259" key="2">
    <source>
        <dbReference type="Pfam" id="PF07587"/>
    </source>
</evidence>
<dbReference type="GO" id="GO:0009055">
    <property type="term" value="F:electron transfer activity"/>
    <property type="evidence" value="ECO:0007669"/>
    <property type="project" value="InterPro"/>
</dbReference>
<dbReference type="GO" id="GO:0020037">
    <property type="term" value="F:heme binding"/>
    <property type="evidence" value="ECO:0007669"/>
    <property type="project" value="InterPro"/>
</dbReference>
<dbReference type="AlphaFoldDB" id="A0A4R7RYE1"/>
<dbReference type="Proteomes" id="UP000295662">
    <property type="component" value="Unassembled WGS sequence"/>
</dbReference>
<dbReference type="Pfam" id="PF07635">
    <property type="entry name" value="PSCyt1"/>
    <property type="match status" value="1"/>
</dbReference>
<gene>
    <name evidence="4" type="ORF">EI77_02082</name>
</gene>
<dbReference type="InterPro" id="IPR022655">
    <property type="entry name" value="DUF1553"/>
</dbReference>
<dbReference type="EMBL" id="SOCA01000003">
    <property type="protein sequence ID" value="TDU70964.1"/>
    <property type="molecule type" value="Genomic_DNA"/>
</dbReference>
<dbReference type="SUPFAM" id="SSF46626">
    <property type="entry name" value="Cytochrome c"/>
    <property type="match status" value="1"/>
</dbReference>
<dbReference type="Pfam" id="PF07583">
    <property type="entry name" value="PSCyt2"/>
    <property type="match status" value="1"/>
</dbReference>
<proteinExistence type="predicted"/>
<dbReference type="InterPro" id="IPR011444">
    <property type="entry name" value="DUF1549"/>
</dbReference>
<feature type="domain" description="Cytochrome C Planctomycete-type" evidence="3">
    <location>
        <begin position="56"/>
        <end position="117"/>
    </location>
</feature>